<comment type="cofactor">
    <cofactor evidence="8">
        <name>heme c</name>
        <dbReference type="ChEBI" id="CHEBI:61717"/>
    </cofactor>
    <text evidence="8">Binds 1 heme c group covalently per subunit.</text>
</comment>
<evidence type="ECO:0000256" key="10">
    <source>
        <dbReference type="SAM" id="Phobius"/>
    </source>
</evidence>
<keyword evidence="9" id="KW-0175">Coiled coil</keyword>
<reference evidence="13 14" key="1">
    <citation type="submission" date="2019-06" db="EMBL/GenBank/DDBJ databases">
        <title>Draft genome of Aliikangiella marina GYP-15.</title>
        <authorList>
            <person name="Wang G."/>
        </authorList>
    </citation>
    <scope>NUCLEOTIDE SEQUENCE [LARGE SCALE GENOMIC DNA]</scope>
    <source>
        <strain evidence="13 14">GYP-15</strain>
    </source>
</reference>
<dbReference type="Gene3D" id="1.10.760.10">
    <property type="entry name" value="Cytochrome c-like domain"/>
    <property type="match status" value="1"/>
</dbReference>
<feature type="transmembrane region" description="Helical" evidence="10">
    <location>
        <begin position="270"/>
        <end position="288"/>
    </location>
</feature>
<dbReference type="PANTHER" id="PTHR10266:SF3">
    <property type="entry name" value="CYTOCHROME C1, HEME PROTEIN, MITOCHONDRIAL"/>
    <property type="match status" value="1"/>
</dbReference>
<protein>
    <submittedName>
        <fullName evidence="13">Cytochrome c1</fullName>
    </submittedName>
</protein>
<dbReference type="InterPro" id="IPR009056">
    <property type="entry name" value="Cyt_c-like_dom"/>
</dbReference>
<dbReference type="Pfam" id="PF02167">
    <property type="entry name" value="Cytochrom_C1"/>
    <property type="match status" value="2"/>
</dbReference>
<dbReference type="EMBL" id="VIKR01000004">
    <property type="protein sequence ID" value="TQV72849.1"/>
    <property type="molecule type" value="Genomic_DNA"/>
</dbReference>
<feature type="coiled-coil region" evidence="9">
    <location>
        <begin position="160"/>
        <end position="228"/>
    </location>
</feature>
<feature type="binding site" description="covalent" evidence="8">
    <location>
        <position position="62"/>
    </location>
    <ligand>
        <name>heme c</name>
        <dbReference type="ChEBI" id="CHEBI:61717"/>
    </ligand>
</feature>
<keyword evidence="2 8" id="KW-0349">Heme</keyword>
<accession>A0A545T6J8</accession>
<proteinExistence type="predicted"/>
<keyword evidence="14" id="KW-1185">Reference proteome</keyword>
<comment type="subcellular location">
    <subcellularLocation>
        <location evidence="1">Membrane</location>
    </subcellularLocation>
</comment>
<evidence type="ECO:0000256" key="2">
    <source>
        <dbReference type="ARBA" id="ARBA00022617"/>
    </source>
</evidence>
<dbReference type="PANTHER" id="PTHR10266">
    <property type="entry name" value="CYTOCHROME C1"/>
    <property type="match status" value="1"/>
</dbReference>
<feature type="binding site" description="covalent" evidence="8">
    <location>
        <position position="61"/>
    </location>
    <ligand>
        <name>heme c</name>
        <dbReference type="ChEBI" id="CHEBI:61717"/>
    </ligand>
</feature>
<dbReference type="GO" id="GO:0016020">
    <property type="term" value="C:membrane"/>
    <property type="evidence" value="ECO:0007669"/>
    <property type="project" value="UniProtKB-SubCell"/>
</dbReference>
<evidence type="ECO:0000256" key="7">
    <source>
        <dbReference type="ARBA" id="ARBA00023136"/>
    </source>
</evidence>
<feature type="binding site" description="covalent" evidence="8">
    <location>
        <position position="58"/>
    </location>
    <ligand>
        <name>heme c</name>
        <dbReference type="ChEBI" id="CHEBI:61717"/>
    </ligand>
</feature>
<evidence type="ECO:0000256" key="4">
    <source>
        <dbReference type="ARBA" id="ARBA00022723"/>
    </source>
</evidence>
<evidence type="ECO:0000313" key="13">
    <source>
        <dbReference type="EMBL" id="TQV72849.1"/>
    </source>
</evidence>
<dbReference type="InterPro" id="IPR002326">
    <property type="entry name" value="Cyt_c1"/>
</dbReference>
<evidence type="ECO:0000256" key="11">
    <source>
        <dbReference type="SAM" id="SignalP"/>
    </source>
</evidence>
<name>A0A545T6J8_9GAMM</name>
<keyword evidence="4 8" id="KW-0479">Metal-binding</keyword>
<dbReference type="OrthoDB" id="9798864at2"/>
<feature type="domain" description="Cytochrome c" evidence="12">
    <location>
        <begin position="45"/>
        <end position="236"/>
    </location>
</feature>
<dbReference type="AlphaFoldDB" id="A0A545T6J8"/>
<keyword evidence="3 10" id="KW-0812">Transmembrane</keyword>
<evidence type="ECO:0000256" key="9">
    <source>
        <dbReference type="SAM" id="Coils"/>
    </source>
</evidence>
<feature type="chain" id="PRO_5022003343" evidence="11">
    <location>
        <begin position="24"/>
        <end position="297"/>
    </location>
</feature>
<evidence type="ECO:0000313" key="14">
    <source>
        <dbReference type="Proteomes" id="UP000317839"/>
    </source>
</evidence>
<dbReference type="RefSeq" id="WP_142942960.1">
    <property type="nucleotide sequence ID" value="NZ_VIKR01000004.1"/>
</dbReference>
<evidence type="ECO:0000259" key="12">
    <source>
        <dbReference type="PROSITE" id="PS51007"/>
    </source>
</evidence>
<dbReference type="SUPFAM" id="SSF46626">
    <property type="entry name" value="Cytochrome c"/>
    <property type="match status" value="1"/>
</dbReference>
<dbReference type="PROSITE" id="PS51007">
    <property type="entry name" value="CYTC"/>
    <property type="match status" value="1"/>
</dbReference>
<comment type="caution">
    <text evidence="13">The sequence shown here is derived from an EMBL/GenBank/DDBJ whole genome shotgun (WGS) entry which is preliminary data.</text>
</comment>
<keyword evidence="6 8" id="KW-0408">Iron</keyword>
<dbReference type="GO" id="GO:0020037">
    <property type="term" value="F:heme binding"/>
    <property type="evidence" value="ECO:0007669"/>
    <property type="project" value="InterPro"/>
</dbReference>
<keyword evidence="5 10" id="KW-1133">Transmembrane helix</keyword>
<evidence type="ECO:0000256" key="3">
    <source>
        <dbReference type="ARBA" id="ARBA00022692"/>
    </source>
</evidence>
<sequence length="297" mass="33545">MRKLLIKLAACLSFSLFSATAMAAEAGLTLPNDKLPRLSGDYLEVSMQRGMQIYVNNCLGCHALAFHRYERSATDLGIPTDVMMENMIFSDDKIGDLMTNNMNAKAAANWFGAAPPDLSVVARARGTKWLYNYFRGFYVDDSRPYGVNNSVFKDVGMPHVLEEMQGLQAKTDQVKNLENEISYAQADMANAKKQLEEGGNSSALNKTIREAEAVISEAETKLTEISEAGKYFEIVKEGQLSPQEFDDAMRDLTYFLEYVGEPIKRDRERLGVWVLLFITFFGFVAYLLKKEYWKDIH</sequence>
<gene>
    <name evidence="13" type="ORF">FLL45_15395</name>
</gene>
<keyword evidence="7 10" id="KW-0472">Membrane</keyword>
<dbReference type="Proteomes" id="UP000317839">
    <property type="component" value="Unassembled WGS sequence"/>
</dbReference>
<evidence type="ECO:0000256" key="6">
    <source>
        <dbReference type="ARBA" id="ARBA00023004"/>
    </source>
</evidence>
<feature type="signal peptide" evidence="11">
    <location>
        <begin position="1"/>
        <end position="23"/>
    </location>
</feature>
<organism evidence="13 14">
    <name type="scientific">Aliikangiella marina</name>
    <dbReference type="NCBI Taxonomy" id="1712262"/>
    <lineage>
        <taxon>Bacteria</taxon>
        <taxon>Pseudomonadati</taxon>
        <taxon>Pseudomonadota</taxon>
        <taxon>Gammaproteobacteria</taxon>
        <taxon>Oceanospirillales</taxon>
        <taxon>Pleioneaceae</taxon>
        <taxon>Aliikangiella</taxon>
    </lineage>
</organism>
<dbReference type="InterPro" id="IPR036909">
    <property type="entry name" value="Cyt_c-like_dom_sf"/>
</dbReference>
<evidence type="ECO:0000256" key="5">
    <source>
        <dbReference type="ARBA" id="ARBA00022989"/>
    </source>
</evidence>
<evidence type="ECO:0000256" key="8">
    <source>
        <dbReference type="PIRSR" id="PIRSR602326-1"/>
    </source>
</evidence>
<dbReference type="GO" id="GO:0009055">
    <property type="term" value="F:electron transfer activity"/>
    <property type="evidence" value="ECO:0007669"/>
    <property type="project" value="InterPro"/>
</dbReference>
<keyword evidence="11" id="KW-0732">Signal</keyword>
<dbReference type="GO" id="GO:0046872">
    <property type="term" value="F:metal ion binding"/>
    <property type="evidence" value="ECO:0007669"/>
    <property type="project" value="UniProtKB-KW"/>
</dbReference>
<evidence type="ECO:0000256" key="1">
    <source>
        <dbReference type="ARBA" id="ARBA00004370"/>
    </source>
</evidence>